<comment type="caution">
    <text evidence="2">The sequence shown here is derived from an EMBL/GenBank/DDBJ whole genome shotgun (WGS) entry which is preliminary data.</text>
</comment>
<reference evidence="2" key="1">
    <citation type="submission" date="2019-03" db="EMBL/GenBank/DDBJ databases">
        <title>Single cell metagenomics reveals metabolic interactions within the superorganism composed of flagellate Streblomastix strix and complex community of Bacteroidetes bacteria on its surface.</title>
        <authorList>
            <person name="Treitli S.C."/>
            <person name="Kolisko M."/>
            <person name="Husnik F."/>
            <person name="Keeling P."/>
            <person name="Hampl V."/>
        </authorList>
    </citation>
    <scope>NUCLEOTIDE SEQUENCE</scope>
    <source>
        <strain evidence="2">STM</strain>
    </source>
</reference>
<dbReference type="Pfam" id="PF04715">
    <property type="entry name" value="Anth_synt_I_N"/>
    <property type="match status" value="1"/>
</dbReference>
<organism evidence="2">
    <name type="scientific">termite gut metagenome</name>
    <dbReference type="NCBI Taxonomy" id="433724"/>
    <lineage>
        <taxon>unclassified sequences</taxon>
        <taxon>metagenomes</taxon>
        <taxon>organismal metagenomes</taxon>
    </lineage>
</organism>
<name>A0A5J4PVA9_9ZZZZ</name>
<proteinExistence type="predicted"/>
<protein>
    <submittedName>
        <fullName evidence="2">Anthranilate synthase component 1</fullName>
        <ecNumber evidence="2">4.1.3.27</ecNumber>
    </submittedName>
</protein>
<keyword evidence="2" id="KW-0456">Lyase</keyword>
<accession>A0A5J4PVA9</accession>
<sequence>MNPKSIKGDYRTNCKRLLGDLHTPVSIYLKVRDMYPQSVLMESSDFHAGENSLSFIALCPLASIGINRGIV</sequence>
<dbReference type="AlphaFoldDB" id="A0A5J4PVA9"/>
<gene>
    <name evidence="2" type="ORF">EZS27_036289</name>
</gene>
<feature type="domain" description="Anthranilate synthase component I N-terminal" evidence="1">
    <location>
        <begin position="20"/>
        <end position="70"/>
    </location>
</feature>
<dbReference type="GO" id="GO:0004049">
    <property type="term" value="F:anthranilate synthase activity"/>
    <property type="evidence" value="ECO:0007669"/>
    <property type="project" value="UniProtKB-EC"/>
</dbReference>
<dbReference type="InterPro" id="IPR006805">
    <property type="entry name" value="Anth_synth_I_N"/>
</dbReference>
<feature type="non-terminal residue" evidence="2">
    <location>
        <position position="71"/>
    </location>
</feature>
<evidence type="ECO:0000259" key="1">
    <source>
        <dbReference type="Pfam" id="PF04715"/>
    </source>
</evidence>
<evidence type="ECO:0000313" key="2">
    <source>
        <dbReference type="EMBL" id="KAA6312840.1"/>
    </source>
</evidence>
<dbReference type="EMBL" id="SNRY01006329">
    <property type="protein sequence ID" value="KAA6312840.1"/>
    <property type="molecule type" value="Genomic_DNA"/>
</dbReference>
<dbReference type="EC" id="4.1.3.27" evidence="2"/>